<gene>
    <name evidence="1" type="ORF">M8C21_015732</name>
</gene>
<dbReference type="GO" id="GO:0005524">
    <property type="term" value="F:ATP binding"/>
    <property type="evidence" value="ECO:0007669"/>
    <property type="project" value="InterPro"/>
</dbReference>
<dbReference type="GO" id="GO:0030983">
    <property type="term" value="F:mismatched DNA binding"/>
    <property type="evidence" value="ECO:0007669"/>
    <property type="project" value="InterPro"/>
</dbReference>
<evidence type="ECO:0000313" key="2">
    <source>
        <dbReference type="Proteomes" id="UP001206925"/>
    </source>
</evidence>
<name>A0AAD5D566_AMBAR</name>
<dbReference type="Gene3D" id="3.40.1170.10">
    <property type="entry name" value="DNA repair protein MutS, domain I"/>
    <property type="match status" value="1"/>
</dbReference>
<dbReference type="Proteomes" id="UP001206925">
    <property type="component" value="Unassembled WGS sequence"/>
</dbReference>
<proteinExistence type="predicted"/>
<evidence type="ECO:0000313" key="1">
    <source>
        <dbReference type="EMBL" id="KAI7751925.1"/>
    </source>
</evidence>
<comment type="caution">
    <text evidence="1">The sequence shown here is derived from an EMBL/GenBank/DDBJ whole genome shotgun (WGS) entry which is preliminary data.</text>
</comment>
<protein>
    <submittedName>
        <fullName evidence="1">Uncharacterized protein</fullName>
    </submittedName>
</protein>
<reference evidence="1" key="1">
    <citation type="submission" date="2022-06" db="EMBL/GenBank/DDBJ databases">
        <title>Uncovering the hologenomic basis of an extraordinary plant invasion.</title>
        <authorList>
            <person name="Bieker V.C."/>
            <person name="Martin M.D."/>
            <person name="Gilbert T."/>
            <person name="Hodgins K."/>
            <person name="Battlay P."/>
            <person name="Petersen B."/>
            <person name="Wilson J."/>
        </authorList>
    </citation>
    <scope>NUCLEOTIDE SEQUENCE</scope>
    <source>
        <strain evidence="1">AA19_3_7</strain>
        <tissue evidence="1">Leaf</tissue>
    </source>
</reference>
<accession>A0AAD5D566</accession>
<dbReference type="InterPro" id="IPR016151">
    <property type="entry name" value="DNA_mismatch_repair_MutS_N"/>
</dbReference>
<keyword evidence="2" id="KW-1185">Reference proteome</keyword>
<feature type="non-terminal residue" evidence="1">
    <location>
        <position position="1"/>
    </location>
</feature>
<dbReference type="GO" id="GO:0006298">
    <property type="term" value="P:mismatch repair"/>
    <property type="evidence" value="ECO:0007669"/>
    <property type="project" value="InterPro"/>
</dbReference>
<organism evidence="1 2">
    <name type="scientific">Ambrosia artemisiifolia</name>
    <name type="common">Common ragweed</name>
    <dbReference type="NCBI Taxonomy" id="4212"/>
    <lineage>
        <taxon>Eukaryota</taxon>
        <taxon>Viridiplantae</taxon>
        <taxon>Streptophyta</taxon>
        <taxon>Embryophyta</taxon>
        <taxon>Tracheophyta</taxon>
        <taxon>Spermatophyta</taxon>
        <taxon>Magnoliopsida</taxon>
        <taxon>eudicotyledons</taxon>
        <taxon>Gunneridae</taxon>
        <taxon>Pentapetalae</taxon>
        <taxon>asterids</taxon>
        <taxon>campanulids</taxon>
        <taxon>Asterales</taxon>
        <taxon>Asteraceae</taxon>
        <taxon>Asteroideae</taxon>
        <taxon>Heliantheae alliance</taxon>
        <taxon>Heliantheae</taxon>
        <taxon>Ambrosia</taxon>
    </lineage>
</organism>
<sequence length="177" mass="19692">MGVVSTVHMTLFSASMDGGGVGEAPNELYVAYVNAQKPFNRKSLSRIFEEQNISNNHQGKSYLLYELDAEIGHKELDVAMSGSEKCIQLSISETAIDGSIEKLVARRIFFIKKRQINFQMAQLPEGITELLEHEKLPVPLGSKKRDEKMQQQEGAGLDFLSNHGHVEKMEILSGIAD</sequence>
<dbReference type="EMBL" id="JAMZMK010005790">
    <property type="protein sequence ID" value="KAI7751925.1"/>
    <property type="molecule type" value="Genomic_DNA"/>
</dbReference>
<dbReference type="AlphaFoldDB" id="A0AAD5D566"/>